<dbReference type="GO" id="GO:0016020">
    <property type="term" value="C:membrane"/>
    <property type="evidence" value="ECO:0007669"/>
    <property type="project" value="UniProtKB-SubCell"/>
</dbReference>
<feature type="domain" description="PIG-P" evidence="7">
    <location>
        <begin position="109"/>
        <end position="231"/>
    </location>
</feature>
<accession>A0A9W6T2E2</accession>
<protein>
    <submittedName>
        <fullName evidence="8">Unnamed protein product</fullName>
    </submittedName>
</protein>
<dbReference type="Proteomes" id="UP001165120">
    <property type="component" value="Unassembled WGS sequence"/>
</dbReference>
<comment type="caution">
    <text evidence="8">The sequence shown here is derived from an EMBL/GenBank/DDBJ whole genome shotgun (WGS) entry which is preliminary data.</text>
</comment>
<feature type="compositionally biased region" description="Polar residues" evidence="5">
    <location>
        <begin position="18"/>
        <end position="36"/>
    </location>
</feature>
<reference evidence="8" key="1">
    <citation type="submission" date="2023-04" db="EMBL/GenBank/DDBJ databases">
        <title>Candida boidinii NBRC 10035.</title>
        <authorList>
            <person name="Ichikawa N."/>
            <person name="Sato H."/>
            <person name="Tonouchi N."/>
        </authorList>
    </citation>
    <scope>NUCLEOTIDE SEQUENCE</scope>
    <source>
        <strain evidence="8">NBRC 10035</strain>
    </source>
</reference>
<dbReference type="GO" id="GO:0006506">
    <property type="term" value="P:GPI anchor biosynthetic process"/>
    <property type="evidence" value="ECO:0007669"/>
    <property type="project" value="TreeGrafter"/>
</dbReference>
<organism evidence="8 9">
    <name type="scientific">Candida boidinii</name>
    <name type="common">Yeast</name>
    <dbReference type="NCBI Taxonomy" id="5477"/>
    <lineage>
        <taxon>Eukaryota</taxon>
        <taxon>Fungi</taxon>
        <taxon>Dikarya</taxon>
        <taxon>Ascomycota</taxon>
        <taxon>Saccharomycotina</taxon>
        <taxon>Pichiomycetes</taxon>
        <taxon>Pichiales</taxon>
        <taxon>Pichiaceae</taxon>
        <taxon>Ogataea</taxon>
        <taxon>Ogataea/Candida clade</taxon>
    </lineage>
</organism>
<keyword evidence="9" id="KW-1185">Reference proteome</keyword>
<dbReference type="EMBL" id="BSXN01001926">
    <property type="protein sequence ID" value="GME74999.1"/>
    <property type="molecule type" value="Genomic_DNA"/>
</dbReference>
<comment type="subcellular location">
    <subcellularLocation>
        <location evidence="1">Membrane</location>
        <topology evidence="1">Multi-pass membrane protein</topology>
    </subcellularLocation>
</comment>
<evidence type="ECO:0000256" key="1">
    <source>
        <dbReference type="ARBA" id="ARBA00004141"/>
    </source>
</evidence>
<dbReference type="AlphaFoldDB" id="A0A9W6T2E2"/>
<evidence type="ECO:0000256" key="6">
    <source>
        <dbReference type="SAM" id="Phobius"/>
    </source>
</evidence>
<keyword evidence="4 6" id="KW-0472">Membrane</keyword>
<evidence type="ECO:0000313" key="8">
    <source>
        <dbReference type="EMBL" id="GME74999.1"/>
    </source>
</evidence>
<feature type="transmembrane region" description="Helical" evidence="6">
    <location>
        <begin position="153"/>
        <end position="173"/>
    </location>
</feature>
<keyword evidence="2 6" id="KW-0812">Transmembrane</keyword>
<gene>
    <name evidence="8" type="ORF">Cboi02_000461000</name>
</gene>
<keyword evidence="3 6" id="KW-1133">Transmembrane helix</keyword>
<feature type="region of interest" description="Disordered" evidence="5">
    <location>
        <begin position="1"/>
        <end position="36"/>
    </location>
</feature>
<dbReference type="PANTHER" id="PTHR46346">
    <property type="entry name" value="PHOSPHATIDYLINOSITOL N-ACETYLGLUCOSAMINYLTRANSFERASE SUBUNIT P"/>
    <property type="match status" value="1"/>
</dbReference>
<dbReference type="PANTHER" id="PTHR46346:SF1">
    <property type="entry name" value="PHOSPHATIDYLINOSITOL N-ACETYLGLUCOSAMINYLTRANSFERASE SUBUNIT P"/>
    <property type="match status" value="1"/>
</dbReference>
<evidence type="ECO:0000256" key="4">
    <source>
        <dbReference type="ARBA" id="ARBA00023136"/>
    </source>
</evidence>
<dbReference type="InterPro" id="IPR013717">
    <property type="entry name" value="PIG-P"/>
</dbReference>
<evidence type="ECO:0000256" key="3">
    <source>
        <dbReference type="ARBA" id="ARBA00022989"/>
    </source>
</evidence>
<sequence>MSIPKKEESLPNGDNFHNESPTRNQSNHIQHNDTPTAQSHSYLANRMLSLSTTSLTSLIPLHPLYSQGNYSSSALSLYTSQSDAPVPPISDTLARESDVTVSTNITSQAEYKGFASYVISGLVLFVWISWSILPDTFLNSIGVYYYPSRWWALAIPAYVLVLFIYMYVALALYNIEVKTVPLDDLRSIVDDTGVVITQFPGYKEQEIDKYLFNSTSGIWDLPITEVNKVFYSGNYDTELNEDE</sequence>
<evidence type="ECO:0000259" key="7">
    <source>
        <dbReference type="Pfam" id="PF08510"/>
    </source>
</evidence>
<evidence type="ECO:0000256" key="2">
    <source>
        <dbReference type="ARBA" id="ARBA00022692"/>
    </source>
</evidence>
<dbReference type="Pfam" id="PF08510">
    <property type="entry name" value="PIG-P"/>
    <property type="match status" value="1"/>
</dbReference>
<name>A0A9W6T2E2_CANBO</name>
<evidence type="ECO:0000313" key="9">
    <source>
        <dbReference type="Proteomes" id="UP001165120"/>
    </source>
</evidence>
<proteinExistence type="predicted"/>
<evidence type="ECO:0000256" key="5">
    <source>
        <dbReference type="SAM" id="MobiDB-lite"/>
    </source>
</evidence>
<dbReference type="InterPro" id="IPR052263">
    <property type="entry name" value="GPI_Anchor_Biosynth"/>
</dbReference>
<feature type="transmembrane region" description="Helical" evidence="6">
    <location>
        <begin position="114"/>
        <end position="133"/>
    </location>
</feature>
<dbReference type="GO" id="GO:0005783">
    <property type="term" value="C:endoplasmic reticulum"/>
    <property type="evidence" value="ECO:0007669"/>
    <property type="project" value="TreeGrafter"/>
</dbReference>